<accession>A0A2V4AQN0</accession>
<keyword evidence="3" id="KW-0282">Flagellum</keyword>
<evidence type="ECO:0000256" key="1">
    <source>
        <dbReference type="SAM" id="MobiDB-lite"/>
    </source>
</evidence>
<keyword evidence="2" id="KW-1133">Transmembrane helix</keyword>
<keyword evidence="4" id="KW-1185">Reference proteome</keyword>
<gene>
    <name evidence="3" type="ORF">BAY60_21270</name>
</gene>
<feature type="compositionally biased region" description="Low complexity" evidence="1">
    <location>
        <begin position="1"/>
        <end position="15"/>
    </location>
</feature>
<dbReference type="Proteomes" id="UP000249915">
    <property type="component" value="Unassembled WGS sequence"/>
</dbReference>
<feature type="compositionally biased region" description="Low complexity" evidence="1">
    <location>
        <begin position="26"/>
        <end position="58"/>
    </location>
</feature>
<organism evidence="3 4">
    <name type="scientific">Prauserella muralis</name>
    <dbReference type="NCBI Taxonomy" id="588067"/>
    <lineage>
        <taxon>Bacteria</taxon>
        <taxon>Bacillati</taxon>
        <taxon>Actinomycetota</taxon>
        <taxon>Actinomycetes</taxon>
        <taxon>Pseudonocardiales</taxon>
        <taxon>Pseudonocardiaceae</taxon>
        <taxon>Prauserella</taxon>
    </lineage>
</organism>
<proteinExistence type="predicted"/>
<keyword evidence="2" id="KW-0812">Transmembrane</keyword>
<evidence type="ECO:0000313" key="4">
    <source>
        <dbReference type="Proteomes" id="UP000249915"/>
    </source>
</evidence>
<feature type="transmembrane region" description="Helical" evidence="2">
    <location>
        <begin position="84"/>
        <end position="105"/>
    </location>
</feature>
<name>A0A2V4AQN0_9PSEU</name>
<evidence type="ECO:0000256" key="2">
    <source>
        <dbReference type="SAM" id="Phobius"/>
    </source>
</evidence>
<dbReference type="EMBL" id="MASW01000005">
    <property type="protein sequence ID" value="PXY22922.1"/>
    <property type="molecule type" value="Genomic_DNA"/>
</dbReference>
<reference evidence="3 4" key="1">
    <citation type="submission" date="2016-07" db="EMBL/GenBank/DDBJ databases">
        <title>Draft genome sequence of Prauserella muralis DSM 45305, isolated from a mould-covered wall in an indoor environment.</title>
        <authorList>
            <person name="Ruckert C."/>
            <person name="Albersmeier A."/>
            <person name="Jiang C.-L."/>
            <person name="Jiang Y."/>
            <person name="Kalinowski J."/>
            <person name="Schneider O."/>
            <person name="Winkler A."/>
            <person name="Zotchev S.B."/>
        </authorList>
    </citation>
    <scope>NUCLEOTIDE SEQUENCE [LARGE SCALE GENOMIC DNA]</scope>
    <source>
        <strain evidence="3 4">DSM 45305</strain>
    </source>
</reference>
<dbReference type="AlphaFoldDB" id="A0A2V4AQN0"/>
<keyword evidence="2" id="KW-0472">Membrane</keyword>
<comment type="caution">
    <text evidence="3">The sequence shown here is derived from an EMBL/GenBank/DDBJ whole genome shotgun (WGS) entry which is preliminary data.</text>
</comment>
<dbReference type="SUPFAM" id="SSF81995">
    <property type="entry name" value="beta-sandwich domain of Sec23/24"/>
    <property type="match status" value="1"/>
</dbReference>
<dbReference type="RefSeq" id="WP_112283527.1">
    <property type="nucleotide sequence ID" value="NZ_MASW01000005.1"/>
</dbReference>
<sequence>MTQPGPGDQWPQQPGGYPPPGPPQQYPGGPQQQQPYPGPPAYGAQPGYATRPGAAAPQGPGGYGPPPGAYPVPPTPPRRSRRGLVIGLVVALVVAVGGVGTWFAFFQSDSAASGAATPNEAAMNLANALSGGDVVGLLSTLAPAEAALLTDPVAESTEELKRLGVLKPDADPKALTGLEVTTRDLRFDEQQAERVNDHLTITKLTGGTLTVSADVAAMPFTEDYLDALLDEADVEGLPQGGQSRTLDISQMVRAGGEPVRIATVQVDGEWYPSLFYSIADYGLRAEGLSWPREPLPARGADSPNAAVQQTVQAALDGDLRRVIELLPPDELAVLHDVGPVLLRAAGDPEPSGVKITSLETETSEVTGGTRATVTALELQIPGQGTVSLRKEGDCYQATIDGATERVCGDQLASMAAGQADDSIPPAARQAVANLGAGVMRQGLGVVTTEVDGAHYVSPFRTFTELGMTFLRSMQPEDLKAFLESAG</sequence>
<feature type="compositionally biased region" description="Pro residues" evidence="1">
    <location>
        <begin position="63"/>
        <end position="76"/>
    </location>
</feature>
<dbReference type="OrthoDB" id="3574198at2"/>
<feature type="compositionally biased region" description="Pro residues" evidence="1">
    <location>
        <begin position="16"/>
        <end position="25"/>
    </location>
</feature>
<evidence type="ECO:0000313" key="3">
    <source>
        <dbReference type="EMBL" id="PXY22922.1"/>
    </source>
</evidence>
<keyword evidence="3" id="KW-0966">Cell projection</keyword>
<feature type="region of interest" description="Disordered" evidence="1">
    <location>
        <begin position="1"/>
        <end position="76"/>
    </location>
</feature>
<keyword evidence="3" id="KW-0969">Cilium</keyword>
<protein>
    <submittedName>
        <fullName evidence="3">Flagellar basal body protein FliL</fullName>
    </submittedName>
</protein>